<dbReference type="GO" id="GO:0005829">
    <property type="term" value="C:cytosol"/>
    <property type="evidence" value="ECO:0007669"/>
    <property type="project" value="TreeGrafter"/>
</dbReference>
<dbReference type="GO" id="GO:0003700">
    <property type="term" value="F:DNA-binding transcription factor activity"/>
    <property type="evidence" value="ECO:0007669"/>
    <property type="project" value="InterPro"/>
</dbReference>
<keyword evidence="3" id="KW-0804">Transcription</keyword>
<organism evidence="5 6">
    <name type="scientific">Paraglaciecola hydrolytica</name>
    <dbReference type="NCBI Taxonomy" id="1799789"/>
    <lineage>
        <taxon>Bacteria</taxon>
        <taxon>Pseudomonadati</taxon>
        <taxon>Pseudomonadota</taxon>
        <taxon>Gammaproteobacteria</taxon>
        <taxon>Alteromonadales</taxon>
        <taxon>Alteromonadaceae</taxon>
        <taxon>Paraglaciecola</taxon>
    </lineage>
</organism>
<dbReference type="Pfam" id="PF12833">
    <property type="entry name" value="HTH_18"/>
    <property type="match status" value="1"/>
</dbReference>
<gene>
    <name evidence="5" type="ORF">AX660_10360</name>
</gene>
<reference evidence="6" key="1">
    <citation type="submission" date="2016-02" db="EMBL/GenBank/DDBJ databases">
        <authorList>
            <person name="Schultz-Johansen M."/>
            <person name="Glaring M.A."/>
            <person name="Bech P.K."/>
            <person name="Stougaard P."/>
        </authorList>
    </citation>
    <scope>NUCLEOTIDE SEQUENCE [LARGE SCALE GENOMIC DNA]</scope>
    <source>
        <strain evidence="6">S66</strain>
    </source>
</reference>
<dbReference type="EMBL" id="LSNE01000003">
    <property type="protein sequence ID" value="KXI30576.1"/>
    <property type="molecule type" value="Genomic_DNA"/>
</dbReference>
<evidence type="ECO:0000256" key="2">
    <source>
        <dbReference type="ARBA" id="ARBA00023125"/>
    </source>
</evidence>
<keyword evidence="1" id="KW-0805">Transcription regulation</keyword>
<sequence length="334" mass="37433">MHSYYLKTLIKVLKAQNIVLDCLFNNSGIKEDDLTKNVNLTAQQLDTITSNAIDLSQDRQLGLLVGSSMDIPSQGIFGYAIVTSATIGEALKLMLRYNKALLPNLDVKLLSRDNRVEVVIKAAHLPEELQRFYLELLYAAIIRSGSTLIPTGKTSVHVELAYAAPCDSAPYQKLFGAKVKFNSNRSVLSFAEADLDLAIISANPVARDIFRRECDRLLSRDTQRGMISERVQEVLLQAGTEFPNSARVAKQLHMSESTLQRRLAKEGYKFQQILDQVRNKLAHEYLKGTQLSINEIAALLGFSDVANFRRAFKRWSEFTPSAVRNETLNSNHLT</sequence>
<name>A0A136A5V1_9ALTE</name>
<dbReference type="AlphaFoldDB" id="A0A136A5V1"/>
<dbReference type="SUPFAM" id="SSF46689">
    <property type="entry name" value="Homeodomain-like"/>
    <property type="match status" value="1"/>
</dbReference>
<dbReference type="Proteomes" id="UP000070299">
    <property type="component" value="Unassembled WGS sequence"/>
</dbReference>
<dbReference type="OrthoDB" id="6816069at2"/>
<dbReference type="GO" id="GO:0000976">
    <property type="term" value="F:transcription cis-regulatory region binding"/>
    <property type="evidence" value="ECO:0007669"/>
    <property type="project" value="TreeGrafter"/>
</dbReference>
<dbReference type="InterPro" id="IPR032687">
    <property type="entry name" value="AraC-type_N"/>
</dbReference>
<accession>A0A136A5V1</accession>
<dbReference type="STRING" id="1799789.AX660_10360"/>
<evidence type="ECO:0000313" key="6">
    <source>
        <dbReference type="Proteomes" id="UP000070299"/>
    </source>
</evidence>
<keyword evidence="2" id="KW-0238">DNA-binding</keyword>
<keyword evidence="6" id="KW-1185">Reference proteome</keyword>
<evidence type="ECO:0000256" key="1">
    <source>
        <dbReference type="ARBA" id="ARBA00023015"/>
    </source>
</evidence>
<comment type="caution">
    <text evidence="5">The sequence shown here is derived from an EMBL/GenBank/DDBJ whole genome shotgun (WGS) entry which is preliminary data.</text>
</comment>
<dbReference type="InterPro" id="IPR018060">
    <property type="entry name" value="HTH_AraC"/>
</dbReference>
<dbReference type="Pfam" id="PF12625">
    <property type="entry name" value="Arabinose_bd"/>
    <property type="match status" value="1"/>
</dbReference>
<dbReference type="PANTHER" id="PTHR47894:SF1">
    <property type="entry name" value="HTH-TYPE TRANSCRIPTIONAL REGULATOR VQSM"/>
    <property type="match status" value="1"/>
</dbReference>
<dbReference type="SMART" id="SM00342">
    <property type="entry name" value="HTH_ARAC"/>
    <property type="match status" value="1"/>
</dbReference>
<dbReference type="PANTHER" id="PTHR47894">
    <property type="entry name" value="HTH-TYPE TRANSCRIPTIONAL REGULATOR GADX"/>
    <property type="match status" value="1"/>
</dbReference>
<proteinExistence type="predicted"/>
<dbReference type="Gene3D" id="1.10.10.60">
    <property type="entry name" value="Homeodomain-like"/>
    <property type="match status" value="1"/>
</dbReference>
<dbReference type="InterPro" id="IPR009057">
    <property type="entry name" value="Homeodomain-like_sf"/>
</dbReference>
<protein>
    <submittedName>
        <fullName evidence="5">Transcriptional regulator</fullName>
    </submittedName>
</protein>
<evidence type="ECO:0000259" key="4">
    <source>
        <dbReference type="PROSITE" id="PS01124"/>
    </source>
</evidence>
<evidence type="ECO:0000256" key="3">
    <source>
        <dbReference type="ARBA" id="ARBA00023163"/>
    </source>
</evidence>
<evidence type="ECO:0000313" key="5">
    <source>
        <dbReference type="EMBL" id="KXI30576.1"/>
    </source>
</evidence>
<dbReference type="PROSITE" id="PS01124">
    <property type="entry name" value="HTH_ARAC_FAMILY_2"/>
    <property type="match status" value="1"/>
</dbReference>
<feature type="domain" description="HTH araC/xylS-type" evidence="4">
    <location>
        <begin position="229"/>
        <end position="326"/>
    </location>
</feature>